<feature type="compositionally biased region" description="Basic and acidic residues" evidence="1">
    <location>
        <begin position="103"/>
        <end position="115"/>
    </location>
</feature>
<keyword evidence="2" id="KW-0812">Transmembrane</keyword>
<name>A0ABS4GVV6_9BACL</name>
<dbReference type="Proteomes" id="UP001519343">
    <property type="component" value="Unassembled WGS sequence"/>
</dbReference>
<evidence type="ECO:0000313" key="4">
    <source>
        <dbReference type="Proteomes" id="UP001519343"/>
    </source>
</evidence>
<feature type="transmembrane region" description="Helical" evidence="2">
    <location>
        <begin position="7"/>
        <end position="24"/>
    </location>
</feature>
<dbReference type="RefSeq" id="WP_209812165.1">
    <property type="nucleotide sequence ID" value="NZ_JAGGKT010000017.1"/>
</dbReference>
<feature type="region of interest" description="Disordered" evidence="1">
    <location>
        <begin position="54"/>
        <end position="115"/>
    </location>
</feature>
<evidence type="ECO:0000256" key="1">
    <source>
        <dbReference type="SAM" id="MobiDB-lite"/>
    </source>
</evidence>
<reference evidence="3 4" key="1">
    <citation type="submission" date="2021-03" db="EMBL/GenBank/DDBJ databases">
        <title>Genomic Encyclopedia of Type Strains, Phase IV (KMG-IV): sequencing the most valuable type-strain genomes for metagenomic binning, comparative biology and taxonomic classification.</title>
        <authorList>
            <person name="Goeker M."/>
        </authorList>
    </citation>
    <scope>NUCLEOTIDE SEQUENCE [LARGE SCALE GENOMIC DNA]</scope>
    <source>
        <strain evidence="3 4">DSM 24738</strain>
    </source>
</reference>
<protein>
    <submittedName>
        <fullName evidence="3">Uncharacterized protein</fullName>
    </submittedName>
</protein>
<organism evidence="3 4">
    <name type="scientific">Ammoniphilus resinae</name>
    <dbReference type="NCBI Taxonomy" id="861532"/>
    <lineage>
        <taxon>Bacteria</taxon>
        <taxon>Bacillati</taxon>
        <taxon>Bacillota</taxon>
        <taxon>Bacilli</taxon>
        <taxon>Bacillales</taxon>
        <taxon>Paenibacillaceae</taxon>
        <taxon>Aneurinibacillus group</taxon>
        <taxon>Ammoniphilus</taxon>
    </lineage>
</organism>
<keyword evidence="2" id="KW-0472">Membrane</keyword>
<comment type="caution">
    <text evidence="3">The sequence shown here is derived from an EMBL/GenBank/DDBJ whole genome shotgun (WGS) entry which is preliminary data.</text>
</comment>
<accession>A0ABS4GVV6</accession>
<gene>
    <name evidence="3" type="ORF">J2Z37_004181</name>
</gene>
<evidence type="ECO:0000256" key="2">
    <source>
        <dbReference type="SAM" id="Phobius"/>
    </source>
</evidence>
<dbReference type="EMBL" id="JAGGKT010000017">
    <property type="protein sequence ID" value="MBP1934162.1"/>
    <property type="molecule type" value="Genomic_DNA"/>
</dbReference>
<proteinExistence type="predicted"/>
<keyword evidence="4" id="KW-1185">Reference proteome</keyword>
<keyword evidence="2" id="KW-1133">Transmembrane helix</keyword>
<feature type="transmembrane region" description="Helical" evidence="2">
    <location>
        <begin position="30"/>
        <end position="46"/>
    </location>
</feature>
<sequence>MTTNNKLFLVVLFSLAAVGLVVMLQSNPTMVILSILFAIAVVYMLNRFMNGRSEKKDNGYQRALRNQKKKGKMSRSELHKLTKLKRSSRDIPFKVISGGNKKGSKDKDKEKRSHM</sequence>
<evidence type="ECO:0000313" key="3">
    <source>
        <dbReference type="EMBL" id="MBP1934162.1"/>
    </source>
</evidence>